<proteinExistence type="evidence at transcript level"/>
<dbReference type="PaxDb" id="584708-Apau_1400"/>
<evidence type="ECO:0000256" key="3">
    <source>
        <dbReference type="ARBA" id="ARBA00022670"/>
    </source>
</evidence>
<keyword evidence="3 10" id="KW-0645">Protease</keyword>
<feature type="binding site" evidence="10 13">
    <location>
        <begin position="350"/>
        <end position="357"/>
    </location>
    <ligand>
        <name>ATP</name>
        <dbReference type="ChEBI" id="CHEBI:30616"/>
    </ligand>
</feature>
<dbReference type="EMBL" id="CM001022">
    <property type="protein sequence ID" value="EFQ23819.1"/>
    <property type="molecule type" value="Genomic_DNA"/>
</dbReference>
<keyword evidence="8 10" id="KW-0346">Stress response</keyword>
<comment type="similarity">
    <text evidence="10 11 14 15">Belongs to the peptidase S16 family.</text>
</comment>
<dbReference type="eggNOG" id="COG0466">
    <property type="taxonomic scope" value="Bacteria"/>
</dbReference>
<dbReference type="STRING" id="584708.Apau_1400"/>
<dbReference type="SMART" id="SM00382">
    <property type="entry name" value="AAA"/>
    <property type="match status" value="1"/>
</dbReference>
<evidence type="ECO:0000313" key="18">
    <source>
        <dbReference type="EMBL" id="EFQ23819.1"/>
    </source>
</evidence>
<dbReference type="PROSITE" id="PS51787">
    <property type="entry name" value="LON_N"/>
    <property type="match status" value="1"/>
</dbReference>
<dbReference type="InterPro" id="IPR027417">
    <property type="entry name" value="P-loop_NTPase"/>
</dbReference>
<dbReference type="Gene3D" id="2.30.130.40">
    <property type="entry name" value="LON domain-like"/>
    <property type="match status" value="1"/>
</dbReference>
<dbReference type="InterPro" id="IPR008268">
    <property type="entry name" value="Peptidase_S16_AS"/>
</dbReference>
<dbReference type="InterPro" id="IPR008269">
    <property type="entry name" value="Lon_proteolytic"/>
</dbReference>
<feature type="domain" description="Lon N-terminal" evidence="17">
    <location>
        <begin position="5"/>
        <end position="198"/>
    </location>
</feature>
<organism evidence="18 19">
    <name type="scientific">Aminomonas paucivorans DSM 12260</name>
    <dbReference type="NCBI Taxonomy" id="584708"/>
    <lineage>
        <taxon>Bacteria</taxon>
        <taxon>Thermotogati</taxon>
        <taxon>Synergistota</taxon>
        <taxon>Synergistia</taxon>
        <taxon>Synergistales</taxon>
        <taxon>Synergistaceae</taxon>
        <taxon>Aminomonas</taxon>
    </lineage>
</organism>
<evidence type="ECO:0000256" key="13">
    <source>
        <dbReference type="PIRSR" id="PIRSR001174-2"/>
    </source>
</evidence>
<dbReference type="HAMAP" id="MF_01973">
    <property type="entry name" value="lon_bact"/>
    <property type="match status" value="1"/>
</dbReference>
<evidence type="ECO:0000256" key="14">
    <source>
        <dbReference type="PROSITE-ProRule" id="PRU01122"/>
    </source>
</evidence>
<dbReference type="SUPFAM" id="SSF54211">
    <property type="entry name" value="Ribosomal protein S5 domain 2-like"/>
    <property type="match status" value="1"/>
</dbReference>
<dbReference type="InterPro" id="IPR027065">
    <property type="entry name" value="Lon_Prtase"/>
</dbReference>
<dbReference type="GO" id="GO:0005524">
    <property type="term" value="F:ATP binding"/>
    <property type="evidence" value="ECO:0007669"/>
    <property type="project" value="UniProtKB-UniRule"/>
</dbReference>
<keyword evidence="2 10" id="KW-0963">Cytoplasm</keyword>
<dbReference type="OrthoDB" id="9803599at2"/>
<dbReference type="Pfam" id="PF02190">
    <property type="entry name" value="LON_substr_bdg"/>
    <property type="match status" value="1"/>
</dbReference>
<dbReference type="GO" id="GO:0043565">
    <property type="term" value="F:sequence-specific DNA binding"/>
    <property type="evidence" value="ECO:0007669"/>
    <property type="project" value="UniProtKB-UniRule"/>
</dbReference>
<dbReference type="CDD" id="cd19500">
    <property type="entry name" value="RecA-like_Lon"/>
    <property type="match status" value="1"/>
</dbReference>
<dbReference type="RefSeq" id="WP_006301022.1">
    <property type="nucleotide sequence ID" value="NZ_CM001022.1"/>
</dbReference>
<evidence type="ECO:0000256" key="2">
    <source>
        <dbReference type="ARBA" id="ARBA00022490"/>
    </source>
</evidence>
<dbReference type="Gene3D" id="3.40.50.300">
    <property type="entry name" value="P-loop containing nucleotide triphosphate hydrolases"/>
    <property type="match status" value="1"/>
</dbReference>
<dbReference type="PROSITE" id="PS01046">
    <property type="entry name" value="LON_SER"/>
    <property type="match status" value="1"/>
</dbReference>
<dbReference type="Pfam" id="PF22667">
    <property type="entry name" value="Lon_lid"/>
    <property type="match status" value="1"/>
</dbReference>
<feature type="active site" evidence="10 12">
    <location>
        <position position="679"/>
    </location>
</feature>
<gene>
    <name evidence="10" type="primary">lon</name>
    <name evidence="18" type="ORF">Apau_1400</name>
</gene>
<dbReference type="GO" id="GO:0016887">
    <property type="term" value="F:ATP hydrolysis activity"/>
    <property type="evidence" value="ECO:0007669"/>
    <property type="project" value="UniProtKB-UniRule"/>
</dbReference>
<evidence type="ECO:0000256" key="9">
    <source>
        <dbReference type="ARBA" id="ARBA00050665"/>
    </source>
</evidence>
<comment type="function">
    <text evidence="10">ATP-dependent serine protease that mediates the selective degradation of mutant and abnormal proteins as well as certain short-lived regulatory proteins. Required for cellular homeostasis and for survival from DNA damage and developmental changes induced by stress. Degrades polypeptides processively to yield small peptide fragments that are 5 to 10 amino acids long. Binds to DNA in a double-stranded, site-specific manner.</text>
</comment>
<dbReference type="InterPro" id="IPR027543">
    <property type="entry name" value="Lon_bac"/>
</dbReference>
<dbReference type="PROSITE" id="PS51786">
    <property type="entry name" value="LON_PROTEOLYTIC"/>
    <property type="match status" value="1"/>
</dbReference>
<dbReference type="Pfam" id="PF05362">
    <property type="entry name" value="Lon_C"/>
    <property type="match status" value="1"/>
</dbReference>
<dbReference type="InterPro" id="IPR003959">
    <property type="entry name" value="ATPase_AAA_core"/>
</dbReference>
<evidence type="ECO:0000256" key="1">
    <source>
        <dbReference type="ARBA" id="ARBA00004496"/>
    </source>
</evidence>
<dbReference type="InterPro" id="IPR054594">
    <property type="entry name" value="Lon_lid"/>
</dbReference>
<keyword evidence="5 10" id="KW-0378">Hydrolase</keyword>
<dbReference type="Pfam" id="PF00004">
    <property type="entry name" value="AAA"/>
    <property type="match status" value="1"/>
</dbReference>
<comment type="subcellular location">
    <subcellularLocation>
        <location evidence="1 10 11">Cytoplasm</location>
    </subcellularLocation>
</comment>
<dbReference type="Gene3D" id="1.20.58.1480">
    <property type="match status" value="1"/>
</dbReference>
<reference evidence="18 19" key="1">
    <citation type="journal article" date="2010" name="Stand. Genomic Sci.">
        <title>Non-contiguous finished genome sequence of Aminomonas paucivorans type strain (GLU-3).</title>
        <authorList>
            <person name="Pitluck S."/>
            <person name="Yasawong M."/>
            <person name="Held B."/>
            <person name="Lapidus A."/>
            <person name="Nolan M."/>
            <person name="Copeland A."/>
            <person name="Lucas S."/>
            <person name="Del Rio T.G."/>
            <person name="Tice H."/>
            <person name="Cheng J.F."/>
            <person name="Chertkov O."/>
            <person name="Goodwin L."/>
            <person name="Tapia R."/>
            <person name="Han C."/>
            <person name="Liolios K."/>
            <person name="Ivanova N."/>
            <person name="Mavromatis K."/>
            <person name="Ovchinnikova G."/>
            <person name="Pati A."/>
            <person name="Chen A."/>
            <person name="Palaniappan K."/>
            <person name="Land M."/>
            <person name="Hauser L."/>
            <person name="Chang Y.J."/>
            <person name="Jeffries C.D."/>
            <person name="Pukall R."/>
            <person name="Spring S."/>
            <person name="Rohde M."/>
            <person name="Sikorski J."/>
            <person name="Goker M."/>
            <person name="Woyke T."/>
            <person name="Bristow J."/>
            <person name="Eisen J.A."/>
            <person name="Markowitz V."/>
            <person name="Hugenholtz P."/>
            <person name="Kyrpides N.C."/>
            <person name="Klenk H.P."/>
        </authorList>
    </citation>
    <scope>NUCLEOTIDE SEQUENCE [LARGE SCALE GENOMIC DNA]</scope>
    <source>
        <strain evidence="18 19">DSM 12260</strain>
    </source>
</reference>
<dbReference type="SUPFAM" id="SSF52540">
    <property type="entry name" value="P-loop containing nucleoside triphosphate hydrolases"/>
    <property type="match status" value="1"/>
</dbReference>
<dbReference type="SMART" id="SM00464">
    <property type="entry name" value="LON"/>
    <property type="match status" value="1"/>
</dbReference>
<evidence type="ECO:0000256" key="4">
    <source>
        <dbReference type="ARBA" id="ARBA00022741"/>
    </source>
</evidence>
<dbReference type="Gene3D" id="3.30.230.10">
    <property type="match status" value="1"/>
</dbReference>
<evidence type="ECO:0000256" key="8">
    <source>
        <dbReference type="ARBA" id="ARBA00023016"/>
    </source>
</evidence>
<keyword evidence="19" id="KW-1185">Reference proteome</keyword>
<dbReference type="Gene3D" id="1.10.8.60">
    <property type="match status" value="1"/>
</dbReference>
<dbReference type="PANTHER" id="PTHR10046">
    <property type="entry name" value="ATP DEPENDENT LON PROTEASE FAMILY MEMBER"/>
    <property type="match status" value="1"/>
</dbReference>
<comment type="induction">
    <text evidence="10">By heat shock.</text>
</comment>
<evidence type="ECO:0000256" key="5">
    <source>
        <dbReference type="ARBA" id="ARBA00022801"/>
    </source>
</evidence>
<keyword evidence="7 10" id="KW-0067">ATP-binding</keyword>
<dbReference type="HOGENOM" id="CLU_004109_4_3_0"/>
<name>E3D040_9BACT</name>
<feature type="domain" description="Lon proteolytic" evidence="16">
    <location>
        <begin position="592"/>
        <end position="773"/>
    </location>
</feature>
<dbReference type="EC" id="3.4.21.53" evidence="10 11"/>
<evidence type="ECO:0000313" key="19">
    <source>
        <dbReference type="Proteomes" id="UP000005096"/>
    </source>
</evidence>
<dbReference type="SUPFAM" id="SSF88697">
    <property type="entry name" value="PUA domain-like"/>
    <property type="match status" value="1"/>
</dbReference>
<dbReference type="Proteomes" id="UP000005096">
    <property type="component" value="Chromosome"/>
</dbReference>
<dbReference type="GO" id="GO:0004252">
    <property type="term" value="F:serine-type endopeptidase activity"/>
    <property type="evidence" value="ECO:0007669"/>
    <property type="project" value="UniProtKB-UniRule"/>
</dbReference>
<dbReference type="InterPro" id="IPR014721">
    <property type="entry name" value="Ribsml_uS5_D2-typ_fold_subgr"/>
</dbReference>
<evidence type="ECO:0000259" key="17">
    <source>
        <dbReference type="PROSITE" id="PS51787"/>
    </source>
</evidence>
<evidence type="ECO:0000256" key="7">
    <source>
        <dbReference type="ARBA" id="ARBA00022840"/>
    </source>
</evidence>
<dbReference type="GO" id="GO:0034605">
    <property type="term" value="P:cellular response to heat"/>
    <property type="evidence" value="ECO:0007669"/>
    <property type="project" value="UniProtKB-UniRule"/>
</dbReference>
<comment type="subunit">
    <text evidence="10 11">Homohexamer. Organized in a ring with a central cavity.</text>
</comment>
<evidence type="ECO:0000256" key="11">
    <source>
        <dbReference type="PIRNR" id="PIRNR001174"/>
    </source>
</evidence>
<dbReference type="FunFam" id="3.40.50.300:FF:000021">
    <property type="entry name" value="Lon protease homolog"/>
    <property type="match status" value="1"/>
</dbReference>
<dbReference type="Gene3D" id="1.20.5.5270">
    <property type="match status" value="1"/>
</dbReference>
<dbReference type="GO" id="GO:0005737">
    <property type="term" value="C:cytoplasm"/>
    <property type="evidence" value="ECO:0007669"/>
    <property type="project" value="UniProtKB-SubCell"/>
</dbReference>
<feature type="active site" evidence="10 12">
    <location>
        <position position="722"/>
    </location>
</feature>
<dbReference type="PRINTS" id="PR00830">
    <property type="entry name" value="ENDOLAPTASE"/>
</dbReference>
<dbReference type="NCBIfam" id="TIGR00763">
    <property type="entry name" value="lon"/>
    <property type="match status" value="1"/>
</dbReference>
<evidence type="ECO:0000256" key="12">
    <source>
        <dbReference type="PIRSR" id="PIRSR001174-1"/>
    </source>
</evidence>
<sequence length="788" mass="88248">MSLLLPVLPIRDMVLFPGVIVPLFVGRPRSLKAIEEATLQDKKLFVVSQRDVRVDDPGPEDLYRVGTLCQVLQVVRIPDGTTKVLVEGNLRAQASDYDFQREFVSAEVDPLEYEEPYSSGTEPLRRTVLEQFERYVNLHPKIPSEVQVSLAGVEDPFLAADLVASHLLVRIQEKQALLEILDPERRLEAILKSLLRENDLLEMEHSIHDRVRQEMEKGHREYYLKEQLKAIQEELGQGEGPGEIEEYRHRISKAKMPKEVERKALHELDRFSKMPPMSAEATVVRTYIDWLADLPWQQQSKDRLDVELARTVLDEDHYGLDEVKGRILEFLSVRKLAGKEMRGHVLCFVGPPGVGKTSLARSIARSLNRRFVHMSLGGIRDEAEIRGHRRTYVGALPGRILQKIRQAGTRNPVLLLDEIDKVGSDFRGDPSAALLEVLDPEQNHAFTDHFLEVPFDLSRVMFLTTANVTHSIPRPLLDRMEVISIPGYVAEEKVHIARRHLLPKILRENGLEDLAPRITDRALEKIIGDYTREAGVRNLDRQLSRIARKLARRIVENQERKETPPVRVTIGPQQLKTFLGAPKLHDTCLPQEPPVGAAVGLAWTESGGDVLLIEAVHMKGKGHVTFTGNLGEIMQESAQAALGYLRGHAEELGLGEIRWDETDLHVHVPEGAIPKDGPSAGVTLALAMLSSLLERPVRPDVALTGEITLRGAVLPVGGIREKCLAAKRQGIREVILPQANRVDVEEMAPWARKGMSFHFVSQAREVFHLGLLGPGASPADPAVEEEGK</sequence>
<protein>
    <recommendedName>
        <fullName evidence="10 11">Lon protease</fullName>
        <ecNumber evidence="10 11">3.4.21.53</ecNumber>
    </recommendedName>
    <alternativeName>
        <fullName evidence="10">ATP-dependent protease La</fullName>
    </alternativeName>
</protein>
<accession>E3D040</accession>
<dbReference type="InterPro" id="IPR003593">
    <property type="entry name" value="AAA+_ATPase"/>
</dbReference>
<evidence type="ECO:0000256" key="6">
    <source>
        <dbReference type="ARBA" id="ARBA00022825"/>
    </source>
</evidence>
<evidence type="ECO:0000256" key="10">
    <source>
        <dbReference type="HAMAP-Rule" id="MF_01973"/>
    </source>
</evidence>
<dbReference type="InterPro" id="IPR004815">
    <property type="entry name" value="Lon_bac/euk-typ"/>
</dbReference>
<evidence type="ECO:0000256" key="15">
    <source>
        <dbReference type="RuleBase" id="RU000591"/>
    </source>
</evidence>
<comment type="catalytic activity">
    <reaction evidence="9 10 11 14">
        <text>Hydrolysis of proteins in presence of ATP.</text>
        <dbReference type="EC" id="3.4.21.53"/>
    </reaction>
</comment>
<dbReference type="InterPro" id="IPR003111">
    <property type="entry name" value="Lon_prtase_N"/>
</dbReference>
<dbReference type="InterPro" id="IPR015947">
    <property type="entry name" value="PUA-like_sf"/>
</dbReference>
<keyword evidence="4 10" id="KW-0547">Nucleotide-binding</keyword>
<dbReference type="AlphaFoldDB" id="E3D040"/>
<dbReference type="InterPro" id="IPR020568">
    <property type="entry name" value="Ribosomal_Su5_D2-typ_SF"/>
</dbReference>
<dbReference type="InterPro" id="IPR046336">
    <property type="entry name" value="Lon_prtase_N_sf"/>
</dbReference>
<dbReference type="PIRSF" id="PIRSF001174">
    <property type="entry name" value="Lon_proteas"/>
    <property type="match status" value="1"/>
</dbReference>
<dbReference type="GO" id="GO:0004176">
    <property type="term" value="F:ATP-dependent peptidase activity"/>
    <property type="evidence" value="ECO:0007669"/>
    <property type="project" value="UniProtKB-UniRule"/>
</dbReference>
<dbReference type="FunFam" id="1.20.5.5270:FF:000002">
    <property type="entry name" value="Lon protease homolog"/>
    <property type="match status" value="1"/>
</dbReference>
<evidence type="ECO:0000259" key="16">
    <source>
        <dbReference type="PROSITE" id="PS51786"/>
    </source>
</evidence>
<dbReference type="GO" id="GO:0006515">
    <property type="term" value="P:protein quality control for misfolded or incompletely synthesized proteins"/>
    <property type="evidence" value="ECO:0007669"/>
    <property type="project" value="UniProtKB-UniRule"/>
</dbReference>
<keyword evidence="6 10" id="KW-0720">Serine protease</keyword>